<dbReference type="PANTHER" id="PTHR21708:SF26">
    <property type="entry name" value="2-DEHYDROPANTOATE 2-REDUCTASE"/>
    <property type="match status" value="1"/>
</dbReference>
<comment type="similarity">
    <text evidence="1 5">Belongs to the ketopantoate reductase family.</text>
</comment>
<dbReference type="InterPro" id="IPR003710">
    <property type="entry name" value="ApbA"/>
</dbReference>
<organism evidence="9">
    <name type="scientific">Staphylococcus schleiferi</name>
    <dbReference type="NCBI Taxonomy" id="1295"/>
    <lineage>
        <taxon>Bacteria</taxon>
        <taxon>Bacillati</taxon>
        <taxon>Bacillota</taxon>
        <taxon>Bacilli</taxon>
        <taxon>Bacillales</taxon>
        <taxon>Staphylococcaceae</taxon>
        <taxon>Staphylococcus</taxon>
    </lineage>
</organism>
<dbReference type="GO" id="GO:0008677">
    <property type="term" value="F:2-dehydropantoate 2-reductase activity"/>
    <property type="evidence" value="ECO:0007669"/>
    <property type="project" value="UniProtKB-EC"/>
</dbReference>
<keyword evidence="3 5" id="KW-0560">Oxidoreductase</keyword>
<evidence type="ECO:0000259" key="7">
    <source>
        <dbReference type="Pfam" id="PF08546"/>
    </source>
</evidence>
<dbReference type="InterPro" id="IPR008927">
    <property type="entry name" value="6-PGluconate_DH-like_C_sf"/>
</dbReference>
<protein>
    <recommendedName>
        <fullName evidence="5">2-dehydropantoate 2-reductase</fullName>
        <ecNumber evidence="5">1.1.1.169</ecNumber>
    </recommendedName>
    <alternativeName>
        <fullName evidence="5">Ketopantoate reductase</fullName>
    </alternativeName>
</protein>
<dbReference type="SUPFAM" id="SSF51735">
    <property type="entry name" value="NAD(P)-binding Rossmann-fold domains"/>
    <property type="match status" value="1"/>
</dbReference>
<dbReference type="GO" id="GO:0015940">
    <property type="term" value="P:pantothenate biosynthetic process"/>
    <property type="evidence" value="ECO:0007669"/>
    <property type="project" value="UniProtKB-UniPathway"/>
</dbReference>
<evidence type="ECO:0000256" key="4">
    <source>
        <dbReference type="ARBA" id="ARBA00048640"/>
    </source>
</evidence>
<keyword evidence="5" id="KW-0566">Pantothenate biosynthesis</keyword>
<dbReference type="GO" id="GO:0005737">
    <property type="term" value="C:cytoplasm"/>
    <property type="evidence" value="ECO:0007669"/>
    <property type="project" value="TreeGrafter"/>
</dbReference>
<evidence type="ECO:0000313" key="9">
    <source>
        <dbReference type="EMBL" id="SUM90399.1"/>
    </source>
</evidence>
<reference evidence="8 10" key="2">
    <citation type="submission" date="2020-11" db="EMBL/GenBank/DDBJ databases">
        <authorList>
            <consortium name="Pathogen Informatics"/>
        </authorList>
    </citation>
    <scope>NUCLEOTIDE SEQUENCE [LARGE SCALE GENOMIC DNA]</scope>
    <source>
        <strain evidence="8 10">NCTC12218</strain>
    </source>
</reference>
<dbReference type="InterPro" id="IPR013752">
    <property type="entry name" value="KPA_reductase"/>
</dbReference>
<comment type="function">
    <text evidence="5">Catalyzes the NADPH-dependent reduction of ketopantoate into pantoic acid.</text>
</comment>
<comment type="pathway">
    <text evidence="5">Cofactor biosynthesis; (R)-pantothenate biosynthesis; (R)-pantoate from 3-methyl-2-oxobutanoate: step 2/2.</text>
</comment>
<proteinExistence type="inferred from homology"/>
<dbReference type="InterPro" id="IPR051402">
    <property type="entry name" value="KPR-Related"/>
</dbReference>
<gene>
    <name evidence="9" type="primary">panE_4</name>
    <name evidence="9" type="ORF">NCTC12218_02448</name>
</gene>
<evidence type="ECO:0000256" key="1">
    <source>
        <dbReference type="ARBA" id="ARBA00007870"/>
    </source>
</evidence>
<dbReference type="PANTHER" id="PTHR21708">
    <property type="entry name" value="PROBABLE 2-DEHYDROPANTOATE 2-REDUCTASE"/>
    <property type="match status" value="1"/>
</dbReference>
<comment type="catalytic activity">
    <reaction evidence="5">
        <text>(R)-pantoate + NADP(+) = 2-dehydropantoate + NADPH + H(+)</text>
        <dbReference type="Rhea" id="RHEA:16233"/>
        <dbReference type="ChEBI" id="CHEBI:11561"/>
        <dbReference type="ChEBI" id="CHEBI:15378"/>
        <dbReference type="ChEBI" id="CHEBI:15980"/>
        <dbReference type="ChEBI" id="CHEBI:57783"/>
        <dbReference type="ChEBI" id="CHEBI:58349"/>
        <dbReference type="EC" id="1.1.1.169"/>
    </reaction>
</comment>
<dbReference type="FunFam" id="1.10.1040.10:FF:000017">
    <property type="entry name" value="2-dehydropantoate 2-reductase"/>
    <property type="match status" value="1"/>
</dbReference>
<dbReference type="Proteomes" id="UP000264146">
    <property type="component" value="Chromosome"/>
</dbReference>
<evidence type="ECO:0000313" key="10">
    <source>
        <dbReference type="Proteomes" id="UP000264146"/>
    </source>
</evidence>
<dbReference type="SUPFAM" id="SSF48179">
    <property type="entry name" value="6-phosphogluconate dehydrogenase C-terminal domain-like"/>
    <property type="match status" value="1"/>
</dbReference>
<feature type="domain" description="Ketopantoate reductase C-terminal" evidence="7">
    <location>
        <begin position="160"/>
        <end position="278"/>
    </location>
</feature>
<dbReference type="Pfam" id="PF08546">
    <property type="entry name" value="ApbA_C"/>
    <property type="match status" value="1"/>
</dbReference>
<dbReference type="Gene3D" id="3.40.50.720">
    <property type="entry name" value="NAD(P)-binding Rossmann-like Domain"/>
    <property type="match status" value="1"/>
</dbReference>
<evidence type="ECO:0000256" key="3">
    <source>
        <dbReference type="ARBA" id="ARBA00023002"/>
    </source>
</evidence>
<comment type="catalytic activity">
    <reaction evidence="4">
        <text>6-phospho-D-gluconate + NADP(+) = D-ribulose 5-phosphate + CO2 + NADPH</text>
        <dbReference type="Rhea" id="RHEA:10116"/>
        <dbReference type="ChEBI" id="CHEBI:16526"/>
        <dbReference type="ChEBI" id="CHEBI:57783"/>
        <dbReference type="ChEBI" id="CHEBI:58121"/>
        <dbReference type="ChEBI" id="CHEBI:58349"/>
        <dbReference type="ChEBI" id="CHEBI:58759"/>
        <dbReference type="EC" id="1.1.1.44"/>
    </reaction>
</comment>
<evidence type="ECO:0000259" key="6">
    <source>
        <dbReference type="Pfam" id="PF02558"/>
    </source>
</evidence>
<sequence>MTKIAVIGPGAVGASLTFALSHTFDVTLIGRQNQIIHFQESNAQVQQELTVRAIEAVQEPFDVIFIAVKTHQLADVIPELVHSTHANTLVILAQNGYGQLKQLADYHAYQAVVYISGQKQEQRVTHFRDYKLHIQADAHTEQLALQLKDAPLELVLENHIENAIWYKLIVNLGINTITALGRDTARVLHDDAMIQLCRHLLEEGTAVAQAESIQLDDNIVDAIMKIYAGYPDEMGTSMYYDIMQGQPLEVDAIQGYIYQRAQAHQIAVPYLETVYTLLAYQNAK</sequence>
<name>A0A7Z7VY97_STASC</name>
<dbReference type="RefSeq" id="WP_126495990.1">
    <property type="nucleotide sequence ID" value="NZ_CALYFX010000014.1"/>
</dbReference>
<dbReference type="NCBIfam" id="NF009542">
    <property type="entry name" value="PRK12921.1-4"/>
    <property type="match status" value="1"/>
</dbReference>
<dbReference type="InterPro" id="IPR036291">
    <property type="entry name" value="NAD(P)-bd_dom_sf"/>
</dbReference>
<evidence type="ECO:0000256" key="2">
    <source>
        <dbReference type="ARBA" id="ARBA00022857"/>
    </source>
</evidence>
<dbReference type="EC" id="1.1.1.169" evidence="5"/>
<dbReference type="InterPro" id="IPR013328">
    <property type="entry name" value="6PGD_dom2"/>
</dbReference>
<dbReference type="NCBIfam" id="TIGR00745">
    <property type="entry name" value="apbA_panE"/>
    <property type="match status" value="1"/>
</dbReference>
<dbReference type="UniPathway" id="UPA00028">
    <property type="reaction ID" value="UER00004"/>
</dbReference>
<dbReference type="InterPro" id="IPR013332">
    <property type="entry name" value="KPR_N"/>
</dbReference>
<dbReference type="GO" id="GO:0004616">
    <property type="term" value="F:phosphogluconate dehydrogenase (decarboxylating) activity"/>
    <property type="evidence" value="ECO:0007669"/>
    <property type="project" value="UniProtKB-EC"/>
</dbReference>
<dbReference type="Gene3D" id="1.10.1040.10">
    <property type="entry name" value="N-(1-d-carboxylethyl)-l-norvaline Dehydrogenase, domain 2"/>
    <property type="match status" value="1"/>
</dbReference>
<dbReference type="AlphaFoldDB" id="A0A7Z7VY97"/>
<dbReference type="EMBL" id="LR962863">
    <property type="protein sequence ID" value="CAD7360746.1"/>
    <property type="molecule type" value="Genomic_DNA"/>
</dbReference>
<keyword evidence="2 5" id="KW-0521">NADP</keyword>
<feature type="domain" description="Ketopantoate reductase N-terminal" evidence="6">
    <location>
        <begin position="4"/>
        <end position="134"/>
    </location>
</feature>
<evidence type="ECO:0000313" key="8">
    <source>
        <dbReference type="EMBL" id="CAD7360746.1"/>
    </source>
</evidence>
<reference evidence="9" key="1">
    <citation type="submission" date="2018-06" db="EMBL/GenBank/DDBJ databases">
        <authorList>
            <consortium name="Pathogen Informatics"/>
            <person name="Doyle S."/>
        </authorList>
    </citation>
    <scope>NUCLEOTIDE SEQUENCE [LARGE SCALE GENOMIC DNA]</scope>
    <source>
        <strain evidence="9">NCTC12218</strain>
    </source>
</reference>
<accession>A0A7Z7VY97</accession>
<dbReference type="Pfam" id="PF02558">
    <property type="entry name" value="ApbA"/>
    <property type="match status" value="1"/>
</dbReference>
<dbReference type="EMBL" id="UHEF01000001">
    <property type="protein sequence ID" value="SUM90399.1"/>
    <property type="molecule type" value="Genomic_DNA"/>
</dbReference>
<evidence type="ECO:0000256" key="5">
    <source>
        <dbReference type="RuleBase" id="RU362068"/>
    </source>
</evidence>